<evidence type="ECO:0000313" key="1">
    <source>
        <dbReference type="EMBL" id="NHM14254.1"/>
    </source>
</evidence>
<organism evidence="2 4">
    <name type="scientific">Xiamenia xianingshaonis</name>
    <dbReference type="NCBI Taxonomy" id="2682776"/>
    <lineage>
        <taxon>Bacteria</taxon>
        <taxon>Bacillati</taxon>
        <taxon>Actinomycetota</taxon>
        <taxon>Coriobacteriia</taxon>
        <taxon>Eggerthellales</taxon>
        <taxon>Eggerthellaceae</taxon>
        <taxon>Xiamenia</taxon>
    </lineage>
</organism>
<name>A0A9E6MR21_9ACTN</name>
<protein>
    <submittedName>
        <fullName evidence="2">DUF1667 domain-containing protein</fullName>
    </submittedName>
</protein>
<evidence type="ECO:0000313" key="3">
    <source>
        <dbReference type="Proteomes" id="UP000636394"/>
    </source>
</evidence>
<dbReference type="InterPro" id="IPR036593">
    <property type="entry name" value="CPE0013-like_sf"/>
</dbReference>
<gene>
    <name evidence="1" type="ORF">GMI68_05655</name>
    <name evidence="2" type="ORF">J7S26_07215</name>
</gene>
<dbReference type="Pfam" id="PF07892">
    <property type="entry name" value="DUF1667"/>
    <property type="match status" value="1"/>
</dbReference>
<evidence type="ECO:0000313" key="4">
    <source>
        <dbReference type="Proteomes" id="UP000671910"/>
    </source>
</evidence>
<dbReference type="Proteomes" id="UP000636394">
    <property type="component" value="Unassembled WGS sequence"/>
</dbReference>
<dbReference type="RefSeq" id="WP_166339458.1">
    <property type="nucleotide sequence ID" value="NZ_CP072829.1"/>
</dbReference>
<dbReference type="EMBL" id="CP072829">
    <property type="protein sequence ID" value="QTU84136.1"/>
    <property type="molecule type" value="Genomic_DNA"/>
</dbReference>
<accession>A0A9E6MR21</accession>
<sequence length="123" mass="12547">MQGARAVKSFPCICCPLGCRLEAALASDGTVEAVVGQGCGRGLEYAVDEATNPVRMVSAVVPVAGCLEPLSVKTAQPVPKGQIRAVLDDMLALQLEAPVCAGDVLIANVRETGVSVVATKSVP</sequence>
<reference evidence="2" key="2">
    <citation type="submission" date="2021-04" db="EMBL/GenBank/DDBJ databases">
        <title>Novel species in family Eggerthellaceae.</title>
        <authorList>
            <person name="Zhang G."/>
        </authorList>
    </citation>
    <scope>NUCLEOTIDE SEQUENCE</scope>
    <source>
        <strain evidence="2">Zg-886</strain>
    </source>
</reference>
<dbReference type="InterPro" id="IPR012460">
    <property type="entry name" value="DUF1667"/>
</dbReference>
<dbReference type="AlphaFoldDB" id="A0A9E6MR21"/>
<proteinExistence type="predicted"/>
<dbReference type="SUPFAM" id="SSF160148">
    <property type="entry name" value="CPE0013-like"/>
    <property type="match status" value="1"/>
</dbReference>
<dbReference type="KEGG" id="ebz:J7S26_07215"/>
<reference evidence="1 3" key="1">
    <citation type="submission" date="2019-11" db="EMBL/GenBank/DDBJ databases">
        <title>Eggerthellaceae novel genus isolated from the rectal contents of marmort.</title>
        <authorList>
            <person name="Zhang G."/>
        </authorList>
    </citation>
    <scope>NUCLEOTIDE SEQUENCE [LARGE SCALE GENOMIC DNA]</scope>
    <source>
        <strain evidence="1">Zg-886</strain>
        <strain evidence="3">zg-886</strain>
    </source>
</reference>
<keyword evidence="3" id="KW-1185">Reference proteome</keyword>
<dbReference type="PANTHER" id="PTHR39450:SF1">
    <property type="entry name" value="DUF1667 DOMAIN-CONTAINING PROTEIN"/>
    <property type="match status" value="1"/>
</dbReference>
<dbReference type="Gene3D" id="3.10.530.10">
    <property type="entry name" value="CPE0013-like"/>
    <property type="match status" value="1"/>
</dbReference>
<dbReference type="Proteomes" id="UP000671910">
    <property type="component" value="Chromosome"/>
</dbReference>
<evidence type="ECO:0000313" key="2">
    <source>
        <dbReference type="EMBL" id="QTU84136.1"/>
    </source>
</evidence>
<dbReference type="PANTHER" id="PTHR39450">
    <property type="entry name" value="MOLYBDOPTERIN OXIDOREDUCTASE, 4FE-4S CLUSTER-BINDING SUBUNIT"/>
    <property type="match status" value="1"/>
</dbReference>
<dbReference type="EMBL" id="WPCR01000006">
    <property type="protein sequence ID" value="NHM14254.1"/>
    <property type="molecule type" value="Genomic_DNA"/>
</dbReference>